<proteinExistence type="predicted"/>
<dbReference type="InterPro" id="IPR005502">
    <property type="entry name" value="Ribosyl_crysJ1"/>
</dbReference>
<dbReference type="KEGG" id="och:CES85_5279"/>
<reference evidence="1 2" key="1">
    <citation type="submission" date="2017-07" db="EMBL/GenBank/DDBJ databases">
        <title>Phylogenetic study on the rhizospheric bacterium Ochrobactrum sp. A44.</title>
        <authorList>
            <person name="Krzyzanowska D.M."/>
            <person name="Ossowicki A."/>
            <person name="Rajewska M."/>
            <person name="Maciag T."/>
            <person name="Kaczynski Z."/>
            <person name="Czerwicka M."/>
            <person name="Jafra S."/>
        </authorList>
    </citation>
    <scope>NUCLEOTIDE SEQUENCE [LARGE SCALE GENOMIC DNA]</scope>
    <source>
        <strain evidence="1 2">A44</strain>
    </source>
</reference>
<dbReference type="EMBL" id="CP022603">
    <property type="protein sequence ID" value="ASV84485.1"/>
    <property type="molecule type" value="Genomic_DNA"/>
</dbReference>
<accession>A0A248UCM0</accession>
<dbReference type="GO" id="GO:0016787">
    <property type="term" value="F:hydrolase activity"/>
    <property type="evidence" value="ECO:0007669"/>
    <property type="project" value="UniProtKB-KW"/>
</dbReference>
<dbReference type="AlphaFoldDB" id="A0A248UCM0"/>
<dbReference type="Gene3D" id="1.10.4080.10">
    <property type="entry name" value="ADP-ribosylation/Crystallin J1"/>
    <property type="match status" value="1"/>
</dbReference>
<protein>
    <submittedName>
        <fullName evidence="1">ADP-ribosylglycohydrolase family protein</fullName>
    </submittedName>
</protein>
<sequence length="468" mass="51490">MHKNEKNMKAWELTRDLLRDTKPVVRTAEEQTWDASAVMKAQDDLMAMFWKSNVPGSAAPECLMAGALQSLENKGYVLAPYAELLRDGLAALERGDFETLYRIDMRLRVLMRAAKPDPNHPSQKTTRFASWEAFDATVKWPEDVAYDLSSDDFRARTSGAWMAQLVGAAAGTALEGYTAENIAEVFGPIRDYVREPNTYNDDITFEIAFLEAFGDKGSAVTSADIAERWTSLIPLGWSAEAIALSNMRRGLTAPETGTSDNPFDEWIGAQMRGTICGMVVPGRAREAARLAWMDAEISHAGNGILGEVFNAVMAARAFAMSDTRELLVSTAALFSTETEYGAVLAFALNACRSADKWQDAWAKCDAEYAEYNWIHVTPNAAAQVVALWFGEGDFDRMLEIVCGIGHDVDCNAAQILSMIAIQHGPGIIAERWSKPLLADDIVTYMRRPAKISFKALVDQTVDAARNAV</sequence>
<dbReference type="Proteomes" id="UP000215256">
    <property type="component" value="Chromosome 2"/>
</dbReference>
<dbReference type="InterPro" id="IPR036705">
    <property type="entry name" value="Ribosyl_crysJ1_sf"/>
</dbReference>
<dbReference type="Pfam" id="PF03747">
    <property type="entry name" value="ADP_ribosyl_GH"/>
    <property type="match status" value="1"/>
</dbReference>
<name>A0A248UCM0_9HYPH</name>
<evidence type="ECO:0000313" key="1">
    <source>
        <dbReference type="EMBL" id="ASV84485.1"/>
    </source>
</evidence>
<evidence type="ECO:0000313" key="2">
    <source>
        <dbReference type="Proteomes" id="UP000215256"/>
    </source>
</evidence>
<gene>
    <name evidence="1" type="ORF">CES85_5279</name>
</gene>
<dbReference type="OrthoDB" id="9761704at2"/>
<keyword evidence="1" id="KW-0378">Hydrolase</keyword>
<dbReference type="SUPFAM" id="SSF101478">
    <property type="entry name" value="ADP-ribosylglycohydrolase"/>
    <property type="match status" value="1"/>
</dbReference>
<organism evidence="1 2">
    <name type="scientific">Ochrobactrum quorumnocens</name>
    <dbReference type="NCBI Taxonomy" id="271865"/>
    <lineage>
        <taxon>Bacteria</taxon>
        <taxon>Pseudomonadati</taxon>
        <taxon>Pseudomonadota</taxon>
        <taxon>Alphaproteobacteria</taxon>
        <taxon>Hyphomicrobiales</taxon>
        <taxon>Brucellaceae</taxon>
        <taxon>Brucella/Ochrobactrum group</taxon>
        <taxon>Ochrobactrum</taxon>
    </lineage>
</organism>